<feature type="compositionally biased region" description="Polar residues" evidence="1">
    <location>
        <begin position="336"/>
        <end position="346"/>
    </location>
</feature>
<feature type="region of interest" description="Disordered" evidence="1">
    <location>
        <begin position="91"/>
        <end position="110"/>
    </location>
</feature>
<feature type="compositionally biased region" description="Basic and acidic residues" evidence="1">
    <location>
        <begin position="100"/>
        <end position="110"/>
    </location>
</feature>
<feature type="region of interest" description="Disordered" evidence="1">
    <location>
        <begin position="235"/>
        <end position="655"/>
    </location>
</feature>
<feature type="compositionally biased region" description="Polar residues" evidence="1">
    <location>
        <begin position="41"/>
        <end position="52"/>
    </location>
</feature>
<gene>
    <name evidence="2" type="ORF">Cvel_842</name>
</gene>
<evidence type="ECO:0000313" key="2">
    <source>
        <dbReference type="EMBL" id="CEM38719.1"/>
    </source>
</evidence>
<dbReference type="AlphaFoldDB" id="A0A0G4H4K9"/>
<dbReference type="VEuPathDB" id="CryptoDB:Cvel_842"/>
<reference evidence="2" key="1">
    <citation type="submission" date="2014-11" db="EMBL/GenBank/DDBJ databases">
        <authorList>
            <person name="Otto D Thomas"/>
            <person name="Naeem Raeece"/>
        </authorList>
    </citation>
    <scope>NUCLEOTIDE SEQUENCE</scope>
</reference>
<sequence length="655" mass="71925">MSYTPLQNNRSEQRMLRGRTEGVLHGGRVAVEGPDRRSRSYTHLGSTPNHSYTAPLAAARGLISPDSQKRQEVELTMTAERALTRDVVLPAREGGNTDRGALREREADREKDFEERLQAHTAMLLHNLSHEMDSAVEDLGLPFALSQKVLHDIEAAMASTTAKAQKLRAAMRRQSQVHKERLAQAAALSEERVEATRKAMEKEFADKLNQERLRIRTDVEDALLERQAKLERALVGGGGRNTRQQAHQYPASRAATRDTNHVTVTRRGSPQGLRRSPQDLSLSPLQRQRHRPPYLHSPGLARGDDTSRSLGTSPVEHPMRLSLSPPQKNRRRKQAHTSTSPHTMSFSPPPRNRDGAAAEGNILHRCKTTRPPSFGVNSPSQSPAALRRGPGAHCEPCERECRGPTDSPPPTARELAERRTRQRQEHREALRAERLAAARYKKANPHGLKLGDSPAGTERRGRSSSPPSKVRPTIRRGVLEGRGGGGGGGRHGRGSGLGSPHVTTPPRLDRRRAEKEGDAQARVRRFSAPPVGSSPETPSVSVGQIERRGDGDGQVKAHLGTRRDSTRFLSSPLPPPKKGALVAVPSKRGGKGGASEDNRGAQMKGPQPSLQKKNGRAASDTHVRCGRGLFETLDRQMNRGPSDEKEARESVRFHN</sequence>
<feature type="compositionally biased region" description="Basic and acidic residues" evidence="1">
    <location>
        <begin position="507"/>
        <end position="521"/>
    </location>
</feature>
<accession>A0A0G4H4K9</accession>
<proteinExistence type="predicted"/>
<dbReference type="EMBL" id="CDMZ01001876">
    <property type="protein sequence ID" value="CEM38719.1"/>
    <property type="molecule type" value="Genomic_DNA"/>
</dbReference>
<feature type="compositionally biased region" description="Gly residues" evidence="1">
    <location>
        <begin position="480"/>
        <end position="497"/>
    </location>
</feature>
<feature type="compositionally biased region" description="Basic and acidic residues" evidence="1">
    <location>
        <begin position="632"/>
        <end position="655"/>
    </location>
</feature>
<organism evidence="2">
    <name type="scientific">Chromera velia CCMP2878</name>
    <dbReference type="NCBI Taxonomy" id="1169474"/>
    <lineage>
        <taxon>Eukaryota</taxon>
        <taxon>Sar</taxon>
        <taxon>Alveolata</taxon>
        <taxon>Colpodellida</taxon>
        <taxon>Chromeraceae</taxon>
        <taxon>Chromera</taxon>
    </lineage>
</organism>
<name>A0A0G4H4K9_9ALVE</name>
<protein>
    <submittedName>
        <fullName evidence="2">Uncharacterized protein</fullName>
    </submittedName>
</protein>
<feature type="compositionally biased region" description="Basic and acidic residues" evidence="1">
    <location>
        <begin position="545"/>
        <end position="566"/>
    </location>
</feature>
<evidence type="ECO:0000256" key="1">
    <source>
        <dbReference type="SAM" id="MobiDB-lite"/>
    </source>
</evidence>
<feature type="compositionally biased region" description="Basic and acidic residues" evidence="1">
    <location>
        <begin position="414"/>
        <end position="436"/>
    </location>
</feature>
<feature type="region of interest" description="Disordered" evidence="1">
    <location>
        <begin position="33"/>
        <end position="52"/>
    </location>
</feature>